<dbReference type="GO" id="GO:0002161">
    <property type="term" value="F:aminoacyl-tRNA deacylase activity"/>
    <property type="evidence" value="ECO:0007669"/>
    <property type="project" value="InterPro"/>
</dbReference>
<protein>
    <submittedName>
        <fullName evidence="4">Prolyl-tRNA synthetase associated domain-containing protein</fullName>
    </submittedName>
</protein>
<name>A0AAW8YEF7_PEDAC</name>
<dbReference type="GO" id="GO:0006412">
    <property type="term" value="P:translation"/>
    <property type="evidence" value="ECO:0007669"/>
    <property type="project" value="UniProtKB-KW"/>
</dbReference>
<dbReference type="EMBL" id="JAWJAV010000002">
    <property type="protein sequence ID" value="MDV2620945.1"/>
    <property type="molecule type" value="Genomic_DNA"/>
</dbReference>
<reference evidence="4" key="1">
    <citation type="journal article" date="2023" name="PeerJ">
        <title>Selection and evaluation of lactic acid bacteria from chicken feces in Thailand as potential probiotics.</title>
        <authorList>
            <person name="Khurajog B."/>
            <person name="Disastra Y."/>
            <person name="Lawwyne L.D."/>
            <person name="Sirichokchatchawan W."/>
            <person name="Niyomtham W."/>
            <person name="Yindee J."/>
            <person name="Hampson D.J."/>
            <person name="Prapasarakul N."/>
        </authorList>
    </citation>
    <scope>NUCLEOTIDE SEQUENCE</scope>
    <source>
        <strain evidence="4">BF9</strain>
    </source>
</reference>
<dbReference type="Gene3D" id="3.90.960.10">
    <property type="entry name" value="YbaK/aminoacyl-tRNA synthetase-associated domain"/>
    <property type="match status" value="1"/>
</dbReference>
<evidence type="ECO:0000313" key="5">
    <source>
        <dbReference type="Proteomes" id="UP001280897"/>
    </source>
</evidence>
<feature type="domain" description="YbaK/aminoacyl-tRNA synthetase-associated" evidence="3">
    <location>
        <begin position="23"/>
        <end position="149"/>
    </location>
</feature>
<dbReference type="CDD" id="cd04335">
    <property type="entry name" value="PrdX_deacylase"/>
    <property type="match status" value="1"/>
</dbReference>
<gene>
    <name evidence="4" type="ORF">R0G89_04265</name>
</gene>
<evidence type="ECO:0000313" key="4">
    <source>
        <dbReference type="EMBL" id="MDV2620945.1"/>
    </source>
</evidence>
<dbReference type="AlphaFoldDB" id="A0AAW8YEF7"/>
<accession>A0AAW8YEF7</accession>
<keyword evidence="2" id="KW-0648">Protein biosynthesis</keyword>
<dbReference type="PANTHER" id="PTHR31423">
    <property type="entry name" value="YBAK DOMAIN-CONTAINING PROTEIN"/>
    <property type="match status" value="1"/>
</dbReference>
<comment type="similarity">
    <text evidence="1">Belongs to the PRORSD1 family.</text>
</comment>
<dbReference type="SUPFAM" id="SSF55826">
    <property type="entry name" value="YbaK/ProRS associated domain"/>
    <property type="match status" value="1"/>
</dbReference>
<evidence type="ECO:0000259" key="3">
    <source>
        <dbReference type="Pfam" id="PF04073"/>
    </source>
</evidence>
<organism evidence="4 5">
    <name type="scientific">Pediococcus acidilactici</name>
    <dbReference type="NCBI Taxonomy" id="1254"/>
    <lineage>
        <taxon>Bacteria</taxon>
        <taxon>Bacillati</taxon>
        <taxon>Bacillota</taxon>
        <taxon>Bacilli</taxon>
        <taxon>Lactobacillales</taxon>
        <taxon>Lactobacillaceae</taxon>
        <taxon>Pediococcus</taxon>
        <taxon>Pediococcus acidilactici group</taxon>
    </lineage>
</organism>
<proteinExistence type="inferred from homology"/>
<comment type="caution">
    <text evidence="4">The sequence shown here is derived from an EMBL/GenBank/DDBJ whole genome shotgun (WGS) entry which is preliminary data.</text>
</comment>
<sequence>MEASQPVQAKLTELNIPFEIVNHPPAMTTAEADSYIKGISGVRTKSMFLTNRRKSAYYLLIMDDQKHLDMHKFAEIVDEKRLHLASSASLMKKMKLAPGIVSPFGLLNNVERGVQVYFDKDIVDEQRMSFHPNTNEQTIFLATTDLFKFIEAVGFVYRVVEL</sequence>
<dbReference type="RefSeq" id="WP_160185569.1">
    <property type="nucleotide sequence ID" value="NZ_CP050079.1"/>
</dbReference>
<evidence type="ECO:0000256" key="2">
    <source>
        <dbReference type="ARBA" id="ARBA00022917"/>
    </source>
</evidence>
<dbReference type="GeneID" id="57366829"/>
<dbReference type="Proteomes" id="UP001280897">
    <property type="component" value="Unassembled WGS sequence"/>
</dbReference>
<dbReference type="PANTHER" id="PTHR31423:SF3">
    <property type="entry name" value="PROLYL-TRNA SYNTHETASE ASSOCIATED DOMAIN-CONTAINING PROTEIN 1-RELATED"/>
    <property type="match status" value="1"/>
</dbReference>
<reference evidence="4" key="2">
    <citation type="submission" date="2023-10" db="EMBL/GenBank/DDBJ databases">
        <authorList>
            <person name="Khurajog B."/>
        </authorList>
    </citation>
    <scope>NUCLEOTIDE SEQUENCE</scope>
    <source>
        <strain evidence="4">BF9</strain>
    </source>
</reference>
<dbReference type="InterPro" id="IPR007214">
    <property type="entry name" value="YbaK/aa-tRNA-synth-assoc-dom"/>
</dbReference>
<dbReference type="InterPro" id="IPR036754">
    <property type="entry name" value="YbaK/aa-tRNA-synt-asso_dom_sf"/>
</dbReference>
<dbReference type="InterPro" id="IPR040285">
    <property type="entry name" value="ProX/PRXD1"/>
</dbReference>
<evidence type="ECO:0000256" key="1">
    <source>
        <dbReference type="ARBA" id="ARBA00010201"/>
    </source>
</evidence>
<dbReference type="Pfam" id="PF04073">
    <property type="entry name" value="tRNA_edit"/>
    <property type="match status" value="1"/>
</dbReference>